<gene>
    <name evidence="2" type="ORF">OEA41_005737</name>
</gene>
<feature type="region of interest" description="Disordered" evidence="1">
    <location>
        <begin position="382"/>
        <end position="690"/>
    </location>
</feature>
<dbReference type="EMBL" id="JASNWA010000007">
    <property type="protein sequence ID" value="KAK3172416.1"/>
    <property type="molecule type" value="Genomic_DNA"/>
</dbReference>
<protein>
    <recommendedName>
        <fullName evidence="4">DUF676 domain-containing protein</fullName>
    </recommendedName>
</protein>
<feature type="compositionally biased region" description="Polar residues" evidence="1">
    <location>
        <begin position="407"/>
        <end position="417"/>
    </location>
</feature>
<name>A0AAD9Z7L8_9LECA</name>
<evidence type="ECO:0000313" key="2">
    <source>
        <dbReference type="EMBL" id="KAK3172416.1"/>
    </source>
</evidence>
<feature type="compositionally biased region" description="Polar residues" evidence="1">
    <location>
        <begin position="236"/>
        <end position="245"/>
    </location>
</feature>
<feature type="compositionally biased region" description="Pro residues" evidence="1">
    <location>
        <begin position="529"/>
        <end position="542"/>
    </location>
</feature>
<evidence type="ECO:0008006" key="4">
    <source>
        <dbReference type="Google" id="ProtNLM"/>
    </source>
</evidence>
<feature type="compositionally biased region" description="Low complexity" evidence="1">
    <location>
        <begin position="247"/>
        <end position="266"/>
    </location>
</feature>
<feature type="compositionally biased region" description="Pro residues" evidence="1">
    <location>
        <begin position="26"/>
        <end position="40"/>
    </location>
</feature>
<feature type="compositionally biased region" description="Basic and acidic residues" evidence="1">
    <location>
        <begin position="669"/>
        <end position="687"/>
    </location>
</feature>
<dbReference type="AlphaFoldDB" id="A0AAD9Z7L8"/>
<comment type="caution">
    <text evidence="2">The sequence shown here is derived from an EMBL/GenBank/DDBJ whole genome shotgun (WGS) entry which is preliminary data.</text>
</comment>
<evidence type="ECO:0000256" key="1">
    <source>
        <dbReference type="SAM" id="MobiDB-lite"/>
    </source>
</evidence>
<organism evidence="2 3">
    <name type="scientific">Lepraria neglecta</name>
    <dbReference type="NCBI Taxonomy" id="209136"/>
    <lineage>
        <taxon>Eukaryota</taxon>
        <taxon>Fungi</taxon>
        <taxon>Dikarya</taxon>
        <taxon>Ascomycota</taxon>
        <taxon>Pezizomycotina</taxon>
        <taxon>Lecanoromycetes</taxon>
        <taxon>OSLEUM clade</taxon>
        <taxon>Lecanoromycetidae</taxon>
        <taxon>Lecanorales</taxon>
        <taxon>Lecanorineae</taxon>
        <taxon>Stereocaulaceae</taxon>
        <taxon>Lepraria</taxon>
    </lineage>
</organism>
<dbReference type="InterPro" id="IPR029058">
    <property type="entry name" value="AB_hydrolase_fold"/>
</dbReference>
<dbReference type="SUPFAM" id="SSF53474">
    <property type="entry name" value="alpha/beta-Hydrolases"/>
    <property type="match status" value="1"/>
</dbReference>
<feature type="region of interest" description="Disordered" evidence="1">
    <location>
        <begin position="1"/>
        <end position="90"/>
    </location>
</feature>
<feature type="compositionally biased region" description="Basic and acidic residues" evidence="1">
    <location>
        <begin position="547"/>
        <end position="561"/>
    </location>
</feature>
<evidence type="ECO:0000313" key="3">
    <source>
        <dbReference type="Proteomes" id="UP001276659"/>
    </source>
</evidence>
<sequence>MGHKADQNPFPTTYCPSNRTPQPGEEQPPPPRGRVPPPLPLRDDPTTLDAPPPYTETAPTYHSQPLSHSWSSQDPRRSSTESLVPHQSTEGNGKRTLLLVYIHGFMGNETSFQSFPAHVHNLVTVKLGEEGKGTHVVHTKIYPKYKSRKHIEFARDGLSEWLRPHEGQDTDVILLGHSMGGILSAEVALLEKHRILGTIDFDTPFLGMHPGVIASGLGSLFKPAPDSPAPKPTEARTGSQGQEGTPANGEAGSAAASAYFGSDAGSTTRLMPTETNSTTTISTSSATSFDLPTKDPNYDPPFPNDIRLPQRTGWANAMHFINKHSDGLTKATQAYVKSHLEFGGAMADYKGLKNRYEKLRALEDLELHDSRRVRFVNYYTASTGRPKKPKSTPSSRVQTGGLEDGTSEIQEQMQGTSLEAVDTRSPPLSPRISVEGPDGEGLTGEDTEVPEKNILSVDGHTDDEGAMSDASQAMKHIDAAPVTDDEEEAGGKNEPSTLKPTTSTATSNSGPSKPPSVDGASSLKDAALPPLPTAPEEPPAFDPTPYTDKDTRKLAEKEHARQVKAYQRAVKDREKAISDRQKFLEKREKNAAKEKEKQLKAEEKEKMKGMEKGEKERAKEEKEEQKRMEKELTKHEKEEQKRLEKERLRAEKEAQKLVNKSDTASLTKTDSEISKMDGEEARPEKPKRDKKFCMLPPQINGQIDPCWVRVFMPGVDEVGAHCGLFFVDGERYREFVGGVAERIEGWVEERGT</sequence>
<proteinExistence type="predicted"/>
<feature type="compositionally biased region" description="Low complexity" evidence="1">
    <location>
        <begin position="273"/>
        <end position="288"/>
    </location>
</feature>
<feature type="compositionally biased region" description="Polar residues" evidence="1">
    <location>
        <begin position="494"/>
        <end position="511"/>
    </location>
</feature>
<dbReference type="Gene3D" id="3.40.50.1820">
    <property type="entry name" value="alpha/beta hydrolase"/>
    <property type="match status" value="1"/>
</dbReference>
<feature type="compositionally biased region" description="Polar residues" evidence="1">
    <location>
        <begin position="9"/>
        <end position="19"/>
    </location>
</feature>
<feature type="compositionally biased region" description="Polar residues" evidence="1">
    <location>
        <begin position="658"/>
        <end position="668"/>
    </location>
</feature>
<dbReference type="PANTHER" id="PTHR47842">
    <property type="entry name" value="EXPRESSED PROTEIN"/>
    <property type="match status" value="1"/>
</dbReference>
<accession>A0AAD9Z7L8</accession>
<reference evidence="2" key="1">
    <citation type="submission" date="2022-11" db="EMBL/GenBank/DDBJ databases">
        <title>Chromosomal genome sequence assembly and mating type (MAT) locus characterization of the leprose asexual lichenized fungus Lepraria neglecta (Nyl.) Erichsen.</title>
        <authorList>
            <person name="Allen J.L."/>
            <person name="Pfeffer B."/>
        </authorList>
    </citation>
    <scope>NUCLEOTIDE SEQUENCE</scope>
    <source>
        <strain evidence="2">Allen 5258</strain>
    </source>
</reference>
<feature type="region of interest" description="Disordered" evidence="1">
    <location>
        <begin position="223"/>
        <end position="301"/>
    </location>
</feature>
<dbReference type="PANTHER" id="PTHR47842:SF3">
    <property type="entry name" value="DUF676 DOMAIN-CONTAINING PROTEIN"/>
    <property type="match status" value="1"/>
</dbReference>
<feature type="compositionally biased region" description="Polar residues" evidence="1">
    <location>
        <begin position="62"/>
        <end position="73"/>
    </location>
</feature>
<keyword evidence="3" id="KW-1185">Reference proteome</keyword>
<feature type="compositionally biased region" description="Polar residues" evidence="1">
    <location>
        <begin position="80"/>
        <end position="90"/>
    </location>
</feature>
<dbReference type="Proteomes" id="UP001276659">
    <property type="component" value="Unassembled WGS sequence"/>
</dbReference>
<feature type="compositionally biased region" description="Basic and acidic residues" evidence="1">
    <location>
        <begin position="569"/>
        <end position="655"/>
    </location>
</feature>